<gene>
    <name evidence="2" type="ORF">CEP51_012398</name>
</gene>
<dbReference type="Proteomes" id="UP000287972">
    <property type="component" value="Unassembled WGS sequence"/>
</dbReference>
<evidence type="ECO:0000256" key="1">
    <source>
        <dbReference type="SAM" id="MobiDB-lite"/>
    </source>
</evidence>
<comment type="caution">
    <text evidence="2">The sequence shown here is derived from an EMBL/GenBank/DDBJ whole genome shotgun (WGS) entry which is preliminary data.</text>
</comment>
<evidence type="ECO:0000313" key="2">
    <source>
        <dbReference type="EMBL" id="RSL69111.1"/>
    </source>
</evidence>
<name>A0A428QVB2_9HYPO</name>
<proteinExistence type="predicted"/>
<reference evidence="2 3" key="1">
    <citation type="submission" date="2017-06" db="EMBL/GenBank/DDBJ databases">
        <title>Comparative genomic analysis of Ambrosia Fusariam Clade fungi.</title>
        <authorList>
            <person name="Stajich J.E."/>
            <person name="Carrillo J."/>
            <person name="Kijimoto T."/>
            <person name="Eskalen A."/>
            <person name="O'Donnell K."/>
            <person name="Kasson M."/>
        </authorList>
    </citation>
    <scope>NUCLEOTIDE SEQUENCE [LARGE SCALE GENOMIC DNA]</scope>
    <source>
        <strain evidence="2 3">NRRL62606</strain>
    </source>
</reference>
<dbReference type="AlphaFoldDB" id="A0A428QVB2"/>
<organism evidence="2 3">
    <name type="scientific">Fusarium floridanum</name>
    <dbReference type="NCBI Taxonomy" id="1325733"/>
    <lineage>
        <taxon>Eukaryota</taxon>
        <taxon>Fungi</taxon>
        <taxon>Dikarya</taxon>
        <taxon>Ascomycota</taxon>
        <taxon>Pezizomycotina</taxon>
        <taxon>Sordariomycetes</taxon>
        <taxon>Hypocreomycetidae</taxon>
        <taxon>Hypocreales</taxon>
        <taxon>Nectriaceae</taxon>
        <taxon>Fusarium</taxon>
        <taxon>Fusarium solani species complex</taxon>
    </lineage>
</organism>
<evidence type="ECO:0000313" key="3">
    <source>
        <dbReference type="Proteomes" id="UP000287972"/>
    </source>
</evidence>
<accession>A0A428QVB2</accession>
<feature type="region of interest" description="Disordered" evidence="1">
    <location>
        <begin position="1"/>
        <end position="22"/>
    </location>
</feature>
<dbReference type="EMBL" id="NKCL01000462">
    <property type="protein sequence ID" value="RSL69111.1"/>
    <property type="molecule type" value="Genomic_DNA"/>
</dbReference>
<keyword evidence="3" id="KW-1185">Reference proteome</keyword>
<sequence length="72" mass="8174">MAGGCPPEVIHRSEGRPPKVHTNTWRLRRLMHHSFNDAPGQDQFASIRLVSSISAPRRSTRRQALPCSRDRS</sequence>
<protein>
    <submittedName>
        <fullName evidence="2">Uncharacterized protein</fullName>
    </submittedName>
</protein>